<organism evidence="2 3">
    <name type="scientific">Novosphingobium ginsenosidimutans</name>
    <dbReference type="NCBI Taxonomy" id="1176536"/>
    <lineage>
        <taxon>Bacteria</taxon>
        <taxon>Pseudomonadati</taxon>
        <taxon>Pseudomonadota</taxon>
        <taxon>Alphaproteobacteria</taxon>
        <taxon>Sphingomonadales</taxon>
        <taxon>Sphingomonadaceae</taxon>
        <taxon>Novosphingobium</taxon>
    </lineage>
</organism>
<keyword evidence="1" id="KW-0175">Coiled coil</keyword>
<dbReference type="Proteomes" id="UP000321172">
    <property type="component" value="Chromosome"/>
</dbReference>
<sequence>MQSQNPLFADLAKLLNSAAGTVAGAGREARENARERFREAMGGLDFVSREEFDAVKDMAAKAREENEALAERVAALEAALAAKAKK</sequence>
<dbReference type="Pfam" id="PF04380">
    <property type="entry name" value="BMFP"/>
    <property type="match status" value="1"/>
</dbReference>
<name>A0A5B8S121_9SPHN</name>
<gene>
    <name evidence="2" type="ORF">FRF71_01030</name>
</gene>
<evidence type="ECO:0000313" key="3">
    <source>
        <dbReference type="Proteomes" id="UP000321172"/>
    </source>
</evidence>
<dbReference type="AlphaFoldDB" id="A0A5B8S121"/>
<dbReference type="EMBL" id="CP042345">
    <property type="protein sequence ID" value="QEA14824.1"/>
    <property type="molecule type" value="Genomic_DNA"/>
</dbReference>
<reference evidence="2 3" key="1">
    <citation type="journal article" date="2013" name="J. Microbiol. Biotechnol.">
        <title>Novosphingobium ginsenosidimutans sp. nov., with the ability to convert ginsenoside.</title>
        <authorList>
            <person name="Kim J.K."/>
            <person name="He D."/>
            <person name="Liu Q.M."/>
            <person name="Park H.Y."/>
            <person name="Jung M.S."/>
            <person name="Yoon M.H."/>
            <person name="Kim S.C."/>
            <person name="Im W.T."/>
        </authorList>
    </citation>
    <scope>NUCLEOTIDE SEQUENCE [LARGE SCALE GENOMIC DNA]</scope>
    <source>
        <strain evidence="2 3">FW-6</strain>
    </source>
</reference>
<evidence type="ECO:0000256" key="1">
    <source>
        <dbReference type="SAM" id="Coils"/>
    </source>
</evidence>
<dbReference type="KEGG" id="ngf:FRF71_01030"/>
<protein>
    <submittedName>
        <fullName evidence="2">Accessory factor UbiK family protein</fullName>
    </submittedName>
</protein>
<feature type="coiled-coil region" evidence="1">
    <location>
        <begin position="52"/>
        <end position="86"/>
    </location>
</feature>
<evidence type="ECO:0000313" key="2">
    <source>
        <dbReference type="EMBL" id="QEA14824.1"/>
    </source>
</evidence>
<dbReference type="InterPro" id="IPR007475">
    <property type="entry name" value="UbiK"/>
</dbReference>
<keyword evidence="3" id="KW-1185">Reference proteome</keyword>
<dbReference type="RefSeq" id="WP_147088805.1">
    <property type="nucleotide sequence ID" value="NZ_BAABJD010000002.1"/>
</dbReference>
<proteinExistence type="predicted"/>
<accession>A0A5B8S121</accession>